<accession>A0ABP9X2W8</accession>
<name>A0ABP9X2W8_9CHLR</name>
<gene>
    <name evidence="1" type="primary">btrD</name>
    <name evidence="1" type="ORF">Hgul01_03548</name>
</gene>
<dbReference type="SUPFAM" id="SSF102588">
    <property type="entry name" value="LmbE-like"/>
    <property type="match status" value="1"/>
</dbReference>
<comment type="caution">
    <text evidence="1">The sequence shown here is derived from an EMBL/GenBank/DDBJ whole genome shotgun (WGS) entry which is preliminary data.</text>
</comment>
<keyword evidence="2" id="KW-1185">Reference proteome</keyword>
<organism evidence="1 2">
    <name type="scientific">Herpetosiphon gulosus</name>
    <dbReference type="NCBI Taxonomy" id="1973496"/>
    <lineage>
        <taxon>Bacteria</taxon>
        <taxon>Bacillati</taxon>
        <taxon>Chloroflexota</taxon>
        <taxon>Chloroflexia</taxon>
        <taxon>Herpetosiphonales</taxon>
        <taxon>Herpetosiphonaceae</taxon>
        <taxon>Herpetosiphon</taxon>
    </lineage>
</organism>
<sequence length="250" mass="27260">MFYVLMYQHICLSPHFDDAALSLGGALAGWQAAGEPCLIVTICSAPPSGELNSFAAYLHERWGAASDPIAIRRAEDQAAAQRLGADLLFLEQHDAIYRHAAYDSAAAIFGTPIADDLLWTSLTSQLQALAQQYPNATWYAPLAVGNHVDHQITHGVAAKVLANLRWYEDLPYSARNNARDQRLAEVQPILDQVIAIDQTLAIKLASVADYASQIFELFGTVAAMEQELSTYAASVAEQGFAERLWRGGQV</sequence>
<dbReference type="EMBL" id="BAABRU010000013">
    <property type="protein sequence ID" value="GAA5529734.1"/>
    <property type="molecule type" value="Genomic_DNA"/>
</dbReference>
<dbReference type="InterPro" id="IPR024078">
    <property type="entry name" value="LmbE-like_dom_sf"/>
</dbReference>
<proteinExistence type="predicted"/>
<reference evidence="1 2" key="1">
    <citation type="submission" date="2024-02" db="EMBL/GenBank/DDBJ databases">
        <title>Herpetosiphon gulosus NBRC 112829.</title>
        <authorList>
            <person name="Ichikawa N."/>
            <person name="Katano-Makiyama Y."/>
            <person name="Hidaka K."/>
        </authorList>
    </citation>
    <scope>NUCLEOTIDE SEQUENCE [LARGE SCALE GENOMIC DNA]</scope>
    <source>
        <strain evidence="1 2">NBRC 112829</strain>
    </source>
</reference>
<evidence type="ECO:0000313" key="1">
    <source>
        <dbReference type="EMBL" id="GAA5529734.1"/>
    </source>
</evidence>
<protein>
    <submittedName>
        <fullName evidence="1">2'-N-acetylparomamine deacetylase</fullName>
    </submittedName>
</protein>
<evidence type="ECO:0000313" key="2">
    <source>
        <dbReference type="Proteomes" id="UP001428290"/>
    </source>
</evidence>
<dbReference type="Pfam" id="PF02585">
    <property type="entry name" value="PIG-L"/>
    <property type="match status" value="1"/>
</dbReference>
<dbReference type="Proteomes" id="UP001428290">
    <property type="component" value="Unassembled WGS sequence"/>
</dbReference>
<dbReference type="InterPro" id="IPR003737">
    <property type="entry name" value="GlcNAc_PI_deacetylase-related"/>
</dbReference>
<dbReference type="Gene3D" id="3.40.50.10320">
    <property type="entry name" value="LmbE-like"/>
    <property type="match status" value="1"/>
</dbReference>